<evidence type="ECO:0000313" key="14">
    <source>
        <dbReference type="EMBL" id="GBM90977.1"/>
    </source>
</evidence>
<accession>A0A4Y2JM07</accession>
<gene>
    <name evidence="14" type="ORF">AVEN_226767_1</name>
</gene>
<evidence type="ECO:0000256" key="9">
    <source>
        <dbReference type="ARBA" id="ARBA00023180"/>
    </source>
</evidence>
<dbReference type="Proteomes" id="UP000499080">
    <property type="component" value="Unassembled WGS sequence"/>
</dbReference>
<feature type="transmembrane region" description="Helical" evidence="12">
    <location>
        <begin position="376"/>
        <end position="396"/>
    </location>
</feature>
<protein>
    <recommendedName>
        <fullName evidence="13">Ionotropic glutamate receptor L-glutamate and glycine-binding domain-containing protein</fullName>
    </recommendedName>
</protein>
<keyword evidence="11" id="KW-0407">Ion channel</keyword>
<dbReference type="Gene3D" id="3.40.190.10">
    <property type="entry name" value="Periplasmic binding protein-like II"/>
    <property type="match status" value="1"/>
</dbReference>
<evidence type="ECO:0000256" key="11">
    <source>
        <dbReference type="ARBA" id="ARBA00023303"/>
    </source>
</evidence>
<dbReference type="InterPro" id="IPR052192">
    <property type="entry name" value="Insect_Ionotropic_Sensory_Rcpt"/>
</dbReference>
<dbReference type="OrthoDB" id="5984008at2759"/>
<reference evidence="14 15" key="1">
    <citation type="journal article" date="2019" name="Sci. Rep.">
        <title>Orb-weaving spider Araneus ventricosus genome elucidates the spidroin gene catalogue.</title>
        <authorList>
            <person name="Kono N."/>
            <person name="Nakamura H."/>
            <person name="Ohtoshi R."/>
            <person name="Moran D.A.P."/>
            <person name="Shinohara A."/>
            <person name="Yoshida Y."/>
            <person name="Fujiwara M."/>
            <person name="Mori M."/>
            <person name="Tomita M."/>
            <person name="Arakawa K."/>
        </authorList>
    </citation>
    <scope>NUCLEOTIDE SEQUENCE [LARGE SCALE GENOMIC DNA]</scope>
</reference>
<dbReference type="SMART" id="SM00918">
    <property type="entry name" value="Lig_chan-Glu_bd"/>
    <property type="match status" value="1"/>
</dbReference>
<evidence type="ECO:0000256" key="7">
    <source>
        <dbReference type="ARBA" id="ARBA00023136"/>
    </source>
</evidence>
<dbReference type="EMBL" id="BGPR01003664">
    <property type="protein sequence ID" value="GBM90977.1"/>
    <property type="molecule type" value="Genomic_DNA"/>
</dbReference>
<comment type="caution">
    <text evidence="14">The sequence shown here is derived from an EMBL/GenBank/DDBJ whole genome shotgun (WGS) entry which is preliminary data.</text>
</comment>
<keyword evidence="5 12" id="KW-1133">Transmembrane helix</keyword>
<keyword evidence="9" id="KW-0325">Glycoprotein</keyword>
<keyword evidence="7 12" id="KW-0472">Membrane</keyword>
<evidence type="ECO:0000256" key="1">
    <source>
        <dbReference type="ARBA" id="ARBA00004651"/>
    </source>
</evidence>
<keyword evidence="10" id="KW-1071">Ligand-gated ion channel</keyword>
<evidence type="ECO:0000256" key="2">
    <source>
        <dbReference type="ARBA" id="ARBA00022448"/>
    </source>
</evidence>
<keyword evidence="15" id="KW-1185">Reference proteome</keyword>
<keyword evidence="4 12" id="KW-0812">Transmembrane</keyword>
<proteinExistence type="predicted"/>
<evidence type="ECO:0000313" key="15">
    <source>
        <dbReference type="Proteomes" id="UP000499080"/>
    </source>
</evidence>
<evidence type="ECO:0000259" key="13">
    <source>
        <dbReference type="SMART" id="SM00918"/>
    </source>
</evidence>
<evidence type="ECO:0000256" key="6">
    <source>
        <dbReference type="ARBA" id="ARBA00023065"/>
    </source>
</evidence>
<evidence type="ECO:0000256" key="12">
    <source>
        <dbReference type="SAM" id="Phobius"/>
    </source>
</evidence>
<comment type="subcellular location">
    <subcellularLocation>
        <location evidence="1">Cell membrane</location>
        <topology evidence="1">Multi-pass membrane protein</topology>
    </subcellularLocation>
</comment>
<evidence type="ECO:0000256" key="3">
    <source>
        <dbReference type="ARBA" id="ARBA00022475"/>
    </source>
</evidence>
<dbReference type="Pfam" id="PF10613">
    <property type="entry name" value="Lig_chan-Glu_bd"/>
    <property type="match status" value="1"/>
</dbReference>
<keyword evidence="8" id="KW-0675">Receptor</keyword>
<feature type="transmembrane region" description="Helical" evidence="12">
    <location>
        <begin position="132"/>
        <end position="150"/>
    </location>
</feature>
<name>A0A4Y2JM07_ARAVE</name>
<dbReference type="InterPro" id="IPR019594">
    <property type="entry name" value="Glu/Gly-bd"/>
</dbReference>
<dbReference type="GO" id="GO:0015276">
    <property type="term" value="F:ligand-gated monoatomic ion channel activity"/>
    <property type="evidence" value="ECO:0007669"/>
    <property type="project" value="InterPro"/>
</dbReference>
<dbReference type="PANTHER" id="PTHR42643">
    <property type="entry name" value="IONOTROPIC RECEPTOR 20A-RELATED"/>
    <property type="match status" value="1"/>
</dbReference>
<dbReference type="AlphaFoldDB" id="A0A4Y2JM07"/>
<dbReference type="GO" id="GO:0005886">
    <property type="term" value="C:plasma membrane"/>
    <property type="evidence" value="ECO:0007669"/>
    <property type="project" value="UniProtKB-SubCell"/>
</dbReference>
<evidence type="ECO:0000256" key="8">
    <source>
        <dbReference type="ARBA" id="ARBA00023170"/>
    </source>
</evidence>
<dbReference type="SUPFAM" id="SSF53850">
    <property type="entry name" value="Periplasmic binding protein-like II"/>
    <property type="match status" value="1"/>
</dbReference>
<evidence type="ECO:0000256" key="5">
    <source>
        <dbReference type="ARBA" id="ARBA00022989"/>
    </source>
</evidence>
<evidence type="ECO:0000256" key="4">
    <source>
        <dbReference type="ARBA" id="ARBA00022692"/>
    </source>
</evidence>
<feature type="transmembrane region" description="Helical" evidence="12">
    <location>
        <begin position="189"/>
        <end position="210"/>
    </location>
</feature>
<keyword evidence="2" id="KW-0813">Transport</keyword>
<sequence>MEFPKFLRIAVIPLRHIIELNNSDAENPKLSGGLEAAAIELLSKVLEFDYKLFPTKDKEWGRLTDNGTWTGVVGMVYRNECDIGFGYLTVTTNRSEVVDFIPYTIEENAFAVKKPPMVAPAESLAHPFQWEIWLSCLIILITMPILFRIIMGKNISIQRLALRMMGCNVQQAFTIPVNRARDRFLMGSWFAYSAFLSVSYTTVLLSSLTVPLREHGVRTVKQLATAISERKFRCLANRGNVAVSLLKDSVNEDLRTIGNNIIEKDWLTKDRTVKLPKHIEKFVALLGPRYYFHLEYGEEPFTANYLFEDTISSYNLGVAVNKNFCCKEKLAKILRRFMEYGILTKLYHDALFETRLSLLSEDDTRSSFVVLTLDDLIGVFALLGLGYLLAFIVLLFEIASKK</sequence>
<keyword evidence="6" id="KW-0406">Ion transport</keyword>
<feature type="domain" description="Ionotropic glutamate receptor L-glutamate and glycine-binding" evidence="13">
    <location>
        <begin position="16"/>
        <end position="78"/>
    </location>
</feature>
<organism evidence="14 15">
    <name type="scientific">Araneus ventricosus</name>
    <name type="common">Orbweaver spider</name>
    <name type="synonym">Epeira ventricosa</name>
    <dbReference type="NCBI Taxonomy" id="182803"/>
    <lineage>
        <taxon>Eukaryota</taxon>
        <taxon>Metazoa</taxon>
        <taxon>Ecdysozoa</taxon>
        <taxon>Arthropoda</taxon>
        <taxon>Chelicerata</taxon>
        <taxon>Arachnida</taxon>
        <taxon>Araneae</taxon>
        <taxon>Araneomorphae</taxon>
        <taxon>Entelegynae</taxon>
        <taxon>Araneoidea</taxon>
        <taxon>Araneidae</taxon>
        <taxon>Araneus</taxon>
    </lineage>
</organism>
<keyword evidence="3" id="KW-1003">Cell membrane</keyword>
<dbReference type="PANTHER" id="PTHR42643:SF24">
    <property type="entry name" value="IONOTROPIC RECEPTOR 60A"/>
    <property type="match status" value="1"/>
</dbReference>
<evidence type="ECO:0000256" key="10">
    <source>
        <dbReference type="ARBA" id="ARBA00023286"/>
    </source>
</evidence>